<dbReference type="EMBL" id="BQNB010010539">
    <property type="protein sequence ID" value="GJS78636.1"/>
    <property type="molecule type" value="Genomic_DNA"/>
</dbReference>
<reference evidence="1" key="2">
    <citation type="submission" date="2022-01" db="EMBL/GenBank/DDBJ databases">
        <authorList>
            <person name="Yamashiro T."/>
            <person name="Shiraishi A."/>
            <person name="Satake H."/>
            <person name="Nakayama K."/>
        </authorList>
    </citation>
    <scope>NUCLEOTIDE SEQUENCE</scope>
</reference>
<organism evidence="1 2">
    <name type="scientific">Tanacetum coccineum</name>
    <dbReference type="NCBI Taxonomy" id="301880"/>
    <lineage>
        <taxon>Eukaryota</taxon>
        <taxon>Viridiplantae</taxon>
        <taxon>Streptophyta</taxon>
        <taxon>Embryophyta</taxon>
        <taxon>Tracheophyta</taxon>
        <taxon>Spermatophyta</taxon>
        <taxon>Magnoliopsida</taxon>
        <taxon>eudicotyledons</taxon>
        <taxon>Gunneridae</taxon>
        <taxon>Pentapetalae</taxon>
        <taxon>asterids</taxon>
        <taxon>campanulids</taxon>
        <taxon>Asterales</taxon>
        <taxon>Asteraceae</taxon>
        <taxon>Asteroideae</taxon>
        <taxon>Anthemideae</taxon>
        <taxon>Anthemidinae</taxon>
        <taxon>Tanacetum</taxon>
    </lineage>
</organism>
<evidence type="ECO:0000313" key="1">
    <source>
        <dbReference type="EMBL" id="GJS78636.1"/>
    </source>
</evidence>
<reference evidence="1" key="1">
    <citation type="journal article" date="2022" name="Int. J. Mol. Sci.">
        <title>Draft Genome of Tanacetum Coccineum: Genomic Comparison of Closely Related Tanacetum-Family Plants.</title>
        <authorList>
            <person name="Yamashiro T."/>
            <person name="Shiraishi A."/>
            <person name="Nakayama K."/>
            <person name="Satake H."/>
        </authorList>
    </citation>
    <scope>NUCLEOTIDE SEQUENCE</scope>
</reference>
<gene>
    <name evidence="1" type="ORF">Tco_0728517</name>
</gene>
<protein>
    <submittedName>
        <fullName evidence="1">Uncharacterized protein</fullName>
    </submittedName>
</protein>
<keyword evidence="2" id="KW-1185">Reference proteome</keyword>
<evidence type="ECO:0000313" key="2">
    <source>
        <dbReference type="Proteomes" id="UP001151760"/>
    </source>
</evidence>
<comment type="caution">
    <text evidence="1">The sequence shown here is derived from an EMBL/GenBank/DDBJ whole genome shotgun (WGS) entry which is preliminary data.</text>
</comment>
<sequence>MSDFKDSSFHNNTERRIITTEEEDYYLWDQLKSSNVDIYRPFLNLCIVEDPIWDKIFHKLKEPLRHTHVDECVCCQLQHMTEKNVHALCKEMREIHASINNDLKVLTAIIEEIA</sequence>
<name>A0ABQ4YME4_9ASTR</name>
<dbReference type="Proteomes" id="UP001151760">
    <property type="component" value="Unassembled WGS sequence"/>
</dbReference>
<proteinExistence type="predicted"/>
<accession>A0ABQ4YME4</accession>